<proteinExistence type="predicted"/>
<organism evidence="1">
    <name type="scientific">Arundo donax</name>
    <name type="common">Giant reed</name>
    <name type="synonym">Donax arundinaceus</name>
    <dbReference type="NCBI Taxonomy" id="35708"/>
    <lineage>
        <taxon>Eukaryota</taxon>
        <taxon>Viridiplantae</taxon>
        <taxon>Streptophyta</taxon>
        <taxon>Embryophyta</taxon>
        <taxon>Tracheophyta</taxon>
        <taxon>Spermatophyta</taxon>
        <taxon>Magnoliopsida</taxon>
        <taxon>Liliopsida</taxon>
        <taxon>Poales</taxon>
        <taxon>Poaceae</taxon>
        <taxon>PACMAD clade</taxon>
        <taxon>Arundinoideae</taxon>
        <taxon>Arundineae</taxon>
        <taxon>Arundo</taxon>
    </lineage>
</organism>
<protein>
    <submittedName>
        <fullName evidence="1">Uncharacterized protein</fullName>
    </submittedName>
</protein>
<name>A0A0A9A3N2_ARUDO</name>
<reference evidence="1" key="2">
    <citation type="journal article" date="2015" name="Data Brief">
        <title>Shoot transcriptome of the giant reed, Arundo donax.</title>
        <authorList>
            <person name="Barrero R.A."/>
            <person name="Guerrero F.D."/>
            <person name="Moolhuijzen P."/>
            <person name="Goolsby J.A."/>
            <person name="Tidwell J."/>
            <person name="Bellgard S.E."/>
            <person name="Bellgard M.I."/>
        </authorList>
    </citation>
    <scope>NUCLEOTIDE SEQUENCE</scope>
    <source>
        <tissue evidence="1">Shoot tissue taken approximately 20 cm above the soil surface</tissue>
    </source>
</reference>
<dbReference type="EMBL" id="GBRH01256263">
    <property type="protein sequence ID" value="JAD41632.1"/>
    <property type="molecule type" value="Transcribed_RNA"/>
</dbReference>
<evidence type="ECO:0000313" key="1">
    <source>
        <dbReference type="EMBL" id="JAD41632.1"/>
    </source>
</evidence>
<reference evidence="1" key="1">
    <citation type="submission" date="2014-09" db="EMBL/GenBank/DDBJ databases">
        <authorList>
            <person name="Magalhaes I.L.F."/>
            <person name="Oliveira U."/>
            <person name="Santos F.R."/>
            <person name="Vidigal T.H.D.A."/>
            <person name="Brescovit A.D."/>
            <person name="Santos A.J."/>
        </authorList>
    </citation>
    <scope>NUCLEOTIDE SEQUENCE</scope>
    <source>
        <tissue evidence="1">Shoot tissue taken approximately 20 cm above the soil surface</tissue>
    </source>
</reference>
<sequence>MTTIFIEPVTAGAP</sequence>
<accession>A0A0A9A3N2</accession>